<sequence>MKGLKQLISEKEKDLQSLENSLGLGFPIIEQAKTTRICYLQAELENLRTLDEQPELNENQKIVFDFLKNEFKRNDLQFTLWSFTEDVYERLEIGVSSLPHAEAWGKLKEKQKFEVLTVFARWGLEQEVVNEK</sequence>
<evidence type="ECO:0000313" key="1">
    <source>
        <dbReference type="EMBL" id="OTP26948.1"/>
    </source>
</evidence>
<comment type="caution">
    <text evidence="1">The sequence shown here is derived from an EMBL/GenBank/DDBJ whole genome shotgun (WGS) entry which is preliminary data.</text>
</comment>
<protein>
    <submittedName>
        <fullName evidence="1">Uncharacterized protein</fullName>
    </submittedName>
</protein>
<name>A0A242KYU7_ENTMU</name>
<accession>A0A242KYU7</accession>
<proteinExistence type="predicted"/>
<dbReference type="Proteomes" id="UP000195024">
    <property type="component" value="Unassembled WGS sequence"/>
</dbReference>
<evidence type="ECO:0000313" key="2">
    <source>
        <dbReference type="Proteomes" id="UP000195024"/>
    </source>
</evidence>
<reference evidence="1 2" key="1">
    <citation type="submission" date="2017-05" db="EMBL/GenBank/DDBJ databases">
        <title>The Genome Sequence of Enterococcus mundtii 6B1_DIV0119.</title>
        <authorList>
            <consortium name="The Broad Institute Genomics Platform"/>
            <consortium name="The Broad Institute Genomic Center for Infectious Diseases"/>
            <person name="Earl A."/>
            <person name="Manson A."/>
            <person name="Schwartman J."/>
            <person name="Gilmore M."/>
            <person name="Abouelleil A."/>
            <person name="Cao P."/>
            <person name="Chapman S."/>
            <person name="Cusick C."/>
            <person name="Shea T."/>
            <person name="Young S."/>
            <person name="Neafsey D."/>
            <person name="Nusbaum C."/>
            <person name="Birren B."/>
        </authorList>
    </citation>
    <scope>NUCLEOTIDE SEQUENCE [LARGE SCALE GENOMIC DNA]</scope>
    <source>
        <strain evidence="1 2">6B1_DIV0119</strain>
    </source>
</reference>
<dbReference type="EMBL" id="NGMS01000001">
    <property type="protein sequence ID" value="OTP26948.1"/>
    <property type="molecule type" value="Genomic_DNA"/>
</dbReference>
<organism evidence="1 2">
    <name type="scientific">Enterococcus mundtii</name>
    <dbReference type="NCBI Taxonomy" id="53346"/>
    <lineage>
        <taxon>Bacteria</taxon>
        <taxon>Bacillati</taxon>
        <taxon>Bacillota</taxon>
        <taxon>Bacilli</taxon>
        <taxon>Lactobacillales</taxon>
        <taxon>Enterococcaceae</taxon>
        <taxon>Enterococcus</taxon>
    </lineage>
</organism>
<dbReference type="RefSeq" id="WP_086334530.1">
    <property type="nucleotide sequence ID" value="NZ_NGMS01000001.1"/>
</dbReference>
<gene>
    <name evidence="1" type="ORF">A5802_000682</name>
</gene>
<dbReference type="AlphaFoldDB" id="A0A242KYU7"/>